<comment type="caution">
    <text evidence="3">The sequence shown here is derived from an EMBL/GenBank/DDBJ whole genome shotgun (WGS) entry which is preliminary data.</text>
</comment>
<gene>
    <name evidence="3" type="ORF">B0H67DRAFT_551121</name>
</gene>
<feature type="compositionally biased region" description="Basic and acidic residues" evidence="2">
    <location>
        <begin position="220"/>
        <end position="236"/>
    </location>
</feature>
<feature type="coiled-coil region" evidence="1">
    <location>
        <begin position="63"/>
        <end position="90"/>
    </location>
</feature>
<protein>
    <recommendedName>
        <fullName evidence="5">Pre-mRNA-splicing factor 38B</fullName>
    </recommendedName>
</protein>
<evidence type="ECO:0000313" key="4">
    <source>
        <dbReference type="Proteomes" id="UP001172102"/>
    </source>
</evidence>
<feature type="compositionally biased region" description="Basic and acidic residues" evidence="2">
    <location>
        <begin position="362"/>
        <end position="400"/>
    </location>
</feature>
<feature type="region of interest" description="Disordered" evidence="2">
    <location>
        <begin position="109"/>
        <end position="296"/>
    </location>
</feature>
<keyword evidence="4" id="KW-1185">Reference proteome</keyword>
<feature type="compositionally biased region" description="Basic and acidic residues" evidence="2">
    <location>
        <begin position="156"/>
        <end position="192"/>
    </location>
</feature>
<feature type="region of interest" description="Disordered" evidence="2">
    <location>
        <begin position="356"/>
        <end position="400"/>
    </location>
</feature>
<dbReference type="EMBL" id="JAUKUA010000002">
    <property type="protein sequence ID" value="KAK0725581.1"/>
    <property type="molecule type" value="Genomic_DNA"/>
</dbReference>
<reference evidence="3" key="1">
    <citation type="submission" date="2023-06" db="EMBL/GenBank/DDBJ databases">
        <title>Genome-scale phylogeny and comparative genomics of the fungal order Sordariales.</title>
        <authorList>
            <consortium name="Lawrence Berkeley National Laboratory"/>
            <person name="Hensen N."/>
            <person name="Bonometti L."/>
            <person name="Westerberg I."/>
            <person name="Brannstrom I.O."/>
            <person name="Guillou S."/>
            <person name="Cros-Aarteil S."/>
            <person name="Calhoun S."/>
            <person name="Haridas S."/>
            <person name="Kuo A."/>
            <person name="Mondo S."/>
            <person name="Pangilinan J."/>
            <person name="Riley R."/>
            <person name="Labutti K."/>
            <person name="Andreopoulos B."/>
            <person name="Lipzen A."/>
            <person name="Chen C."/>
            <person name="Yanf M."/>
            <person name="Daum C."/>
            <person name="Ng V."/>
            <person name="Clum A."/>
            <person name="Steindorff A."/>
            <person name="Ohm R."/>
            <person name="Martin F."/>
            <person name="Silar P."/>
            <person name="Natvig D."/>
            <person name="Lalanne C."/>
            <person name="Gautier V."/>
            <person name="Ament-Velasquez S.L."/>
            <person name="Kruys A."/>
            <person name="Hutchinson M.I."/>
            <person name="Powell A.J."/>
            <person name="Barry K."/>
            <person name="Miller A.N."/>
            <person name="Grigoriev I.V."/>
            <person name="Debuchy R."/>
            <person name="Gladieux P."/>
            <person name="Thoren M.H."/>
            <person name="Johannesson H."/>
        </authorList>
    </citation>
    <scope>NUCLEOTIDE SEQUENCE</scope>
    <source>
        <strain evidence="3">SMH4607-1</strain>
    </source>
</reference>
<feature type="region of interest" description="Disordered" evidence="2">
    <location>
        <begin position="310"/>
        <end position="331"/>
    </location>
</feature>
<name>A0AA40B0X6_9PEZI</name>
<dbReference type="PANTHER" id="PTHR40132">
    <property type="entry name" value="PRE-MRNA-SPLICING FACTOR 38B"/>
    <property type="match status" value="1"/>
</dbReference>
<dbReference type="PANTHER" id="PTHR40132:SF1">
    <property type="entry name" value="PRE-MRNA-SPLICING FACTOR 38B"/>
    <property type="match status" value="1"/>
</dbReference>
<dbReference type="AlphaFoldDB" id="A0AA40B0X6"/>
<evidence type="ECO:0008006" key="5">
    <source>
        <dbReference type="Google" id="ProtNLM"/>
    </source>
</evidence>
<evidence type="ECO:0000313" key="3">
    <source>
        <dbReference type="EMBL" id="KAK0725581.1"/>
    </source>
</evidence>
<evidence type="ECO:0000256" key="1">
    <source>
        <dbReference type="SAM" id="Coils"/>
    </source>
</evidence>
<proteinExistence type="predicted"/>
<accession>A0AA40B0X6</accession>
<dbReference type="Proteomes" id="UP001172102">
    <property type="component" value="Unassembled WGS sequence"/>
</dbReference>
<sequence length="400" mass="45632">MSNDTILTDDYVADFMAKEASEASIKYSSMGLEAFKSTKPANKAKPNTRFLGRIIKETTNHNAALLAREAAEAQARLDHLTEAEERKRRKLNPTAVDIRRRQLGDISSILTGRKRKLGEAQENKSGSQGASAAANKDEPSEKARRRRNDKDEEDRTEDRNRERRPTTHHRDDDRRTREARRNRERSRSPDYRPRKHRHRSPLSVNDGDSVRHHKSHNRRPGKDREEPGGDSREREKSRHIRYGRLAGDDDSAGTKSADLIPGKAQGHARHRRRDDEESDPLDDLIGPAPPSQCPVRLRGRGAARGAAVMDGRFSDGYDPNSDVQPDAEEADDWEEAVEVFRDRQKWKQQGADRLRAAGFTDEQVKKWEKGGQKDIDDVRWSKAGERREWDKGKDEEMGDA</sequence>
<evidence type="ECO:0000256" key="2">
    <source>
        <dbReference type="SAM" id="MobiDB-lite"/>
    </source>
</evidence>
<organism evidence="3 4">
    <name type="scientific">Lasiosphaeris hirsuta</name>
    <dbReference type="NCBI Taxonomy" id="260670"/>
    <lineage>
        <taxon>Eukaryota</taxon>
        <taxon>Fungi</taxon>
        <taxon>Dikarya</taxon>
        <taxon>Ascomycota</taxon>
        <taxon>Pezizomycotina</taxon>
        <taxon>Sordariomycetes</taxon>
        <taxon>Sordariomycetidae</taxon>
        <taxon>Sordariales</taxon>
        <taxon>Lasiosphaeriaceae</taxon>
        <taxon>Lasiosphaeris</taxon>
    </lineage>
</organism>
<keyword evidence="1" id="KW-0175">Coiled coil</keyword>